<dbReference type="Gene3D" id="1.20.1250.20">
    <property type="entry name" value="MFS general substrate transporter like domains"/>
    <property type="match status" value="2"/>
</dbReference>
<keyword evidence="9" id="KW-1185">Reference proteome</keyword>
<dbReference type="PROSITE" id="PS50850">
    <property type="entry name" value="MFS"/>
    <property type="match status" value="1"/>
</dbReference>
<sequence length="533" mass="58658">MSQIEKPVIPESPVIPEYHNEPSSSSADDHHHNNPPLTLDFSAAAIKNYCLTRFTSIIPSKKEFQTNSKSEIFNPFKPLRELTGRQWNFFFAGFWCWTWDAFGYFSVALNVAQLAKTFDVPTTTITWGITLVLMLRTVGAVVFGLVADRYGRVYPLVVAMVAVTVLQLGLGFVHTYKQFLAVRALFGIFMGGIFGPAAALSLEDSPVKAHGMLSGMFQQGYAFGYLLVICFQRAITDNSSHGWRSLMWFSAGPSVLFAIWVVLLGETDSFKKHRELSLMNHSESPGKRFAQQGKVALKQYWLVIVYMVLLMAGFNFMSHGSQDLYPTLLSVELGFGNDRSTVTNAVANLGAITGGLIFGHASNFLGRRSTIMICCIGGGALIYPWAFLKSSAINAGAFFLQFFVQGAFGVVPIHLSELSPPQFRSFVSGIAYQLGNLASSASSTIESTIGERFPLYDSNGSIIDGKFNYSKVMAIFMGCVFGYLLLITFVGPENKDADLGFSNEVNDSEPASETSSSKEVDSQKLHETRHEQV</sequence>
<comment type="caution">
    <text evidence="8">The sequence shown here is derived from an EMBL/GenBank/DDBJ whole genome shotgun (WGS) entry which is preliminary data.</text>
</comment>
<organism evidence="8 9">
    <name type="scientific">Saccharomycopsis crataegensis</name>
    <dbReference type="NCBI Taxonomy" id="43959"/>
    <lineage>
        <taxon>Eukaryota</taxon>
        <taxon>Fungi</taxon>
        <taxon>Dikarya</taxon>
        <taxon>Ascomycota</taxon>
        <taxon>Saccharomycotina</taxon>
        <taxon>Saccharomycetes</taxon>
        <taxon>Saccharomycopsidaceae</taxon>
        <taxon>Saccharomycopsis</taxon>
    </lineage>
</organism>
<evidence type="ECO:0000256" key="4">
    <source>
        <dbReference type="ARBA" id="ARBA00023136"/>
    </source>
</evidence>
<feature type="region of interest" description="Disordered" evidence="5">
    <location>
        <begin position="1"/>
        <end position="31"/>
    </location>
</feature>
<feature type="transmembrane region" description="Helical" evidence="6">
    <location>
        <begin position="472"/>
        <end position="491"/>
    </location>
</feature>
<dbReference type="Pfam" id="PF00083">
    <property type="entry name" value="Sugar_tr"/>
    <property type="match status" value="1"/>
</dbReference>
<dbReference type="InterPro" id="IPR036259">
    <property type="entry name" value="MFS_trans_sf"/>
</dbReference>
<feature type="compositionally biased region" description="Basic and acidic residues" evidence="5">
    <location>
        <begin position="516"/>
        <end position="533"/>
    </location>
</feature>
<feature type="transmembrane region" description="Helical" evidence="6">
    <location>
        <begin position="246"/>
        <end position="265"/>
    </location>
</feature>
<dbReference type="InterPro" id="IPR020846">
    <property type="entry name" value="MFS_dom"/>
</dbReference>
<accession>A0AAV5QW35</accession>
<evidence type="ECO:0000256" key="2">
    <source>
        <dbReference type="ARBA" id="ARBA00022692"/>
    </source>
</evidence>
<feature type="transmembrane region" description="Helical" evidence="6">
    <location>
        <begin position="341"/>
        <end position="358"/>
    </location>
</feature>
<dbReference type="EMBL" id="BTFZ01000019">
    <property type="protein sequence ID" value="GMM38323.1"/>
    <property type="molecule type" value="Genomic_DNA"/>
</dbReference>
<keyword evidence="2 6" id="KW-0812">Transmembrane</keyword>
<feature type="transmembrane region" description="Helical" evidence="6">
    <location>
        <begin position="87"/>
        <end position="105"/>
    </location>
</feature>
<feature type="region of interest" description="Disordered" evidence="5">
    <location>
        <begin position="500"/>
        <end position="533"/>
    </location>
</feature>
<dbReference type="Proteomes" id="UP001360560">
    <property type="component" value="Unassembled WGS sequence"/>
</dbReference>
<feature type="transmembrane region" description="Helical" evidence="6">
    <location>
        <begin position="300"/>
        <end position="321"/>
    </location>
</feature>
<dbReference type="RefSeq" id="XP_064855319.1">
    <property type="nucleotide sequence ID" value="XM_064999247.1"/>
</dbReference>
<dbReference type="PANTHER" id="PTHR23508">
    <property type="entry name" value="CARBOXYLIC ACID TRANSPORTER PROTEIN HOMOLOG"/>
    <property type="match status" value="1"/>
</dbReference>
<protein>
    <recommendedName>
        <fullName evidence="7">Major facilitator superfamily (MFS) profile domain-containing protein</fullName>
    </recommendedName>
</protein>
<evidence type="ECO:0000256" key="6">
    <source>
        <dbReference type="SAM" id="Phobius"/>
    </source>
</evidence>
<proteinExistence type="predicted"/>
<dbReference type="PANTHER" id="PTHR23508:SF10">
    <property type="entry name" value="CARBOXYLIC ACID TRANSPORTER PROTEIN HOMOLOG"/>
    <property type="match status" value="1"/>
</dbReference>
<feature type="transmembrane region" description="Helical" evidence="6">
    <location>
        <begin position="153"/>
        <end position="173"/>
    </location>
</feature>
<dbReference type="GO" id="GO:0015355">
    <property type="term" value="F:secondary active monocarboxylate transmembrane transporter activity"/>
    <property type="evidence" value="ECO:0007669"/>
    <property type="project" value="TreeGrafter"/>
</dbReference>
<feature type="transmembrane region" description="Helical" evidence="6">
    <location>
        <begin position="212"/>
        <end position="234"/>
    </location>
</feature>
<keyword evidence="4 6" id="KW-0472">Membrane</keyword>
<evidence type="ECO:0000313" key="8">
    <source>
        <dbReference type="EMBL" id="GMM38323.1"/>
    </source>
</evidence>
<dbReference type="GO" id="GO:0035879">
    <property type="term" value="P:plasma membrane lactate transport"/>
    <property type="evidence" value="ECO:0007669"/>
    <property type="project" value="TreeGrafter"/>
</dbReference>
<keyword evidence="3 6" id="KW-1133">Transmembrane helix</keyword>
<evidence type="ECO:0000256" key="1">
    <source>
        <dbReference type="ARBA" id="ARBA00004141"/>
    </source>
</evidence>
<dbReference type="GeneID" id="90076312"/>
<feature type="transmembrane region" description="Helical" evidence="6">
    <location>
        <begin position="125"/>
        <end position="146"/>
    </location>
</feature>
<evidence type="ECO:0000256" key="3">
    <source>
        <dbReference type="ARBA" id="ARBA00022989"/>
    </source>
</evidence>
<feature type="transmembrane region" description="Helical" evidence="6">
    <location>
        <begin position="370"/>
        <end position="387"/>
    </location>
</feature>
<reference evidence="8 9" key="1">
    <citation type="journal article" date="2023" name="Elife">
        <title>Identification of key yeast species and microbe-microbe interactions impacting larval growth of Drosophila in the wild.</title>
        <authorList>
            <person name="Mure A."/>
            <person name="Sugiura Y."/>
            <person name="Maeda R."/>
            <person name="Honda K."/>
            <person name="Sakurai N."/>
            <person name="Takahashi Y."/>
            <person name="Watada M."/>
            <person name="Katoh T."/>
            <person name="Gotoh A."/>
            <person name="Gotoh Y."/>
            <person name="Taniguchi I."/>
            <person name="Nakamura K."/>
            <person name="Hayashi T."/>
            <person name="Katayama T."/>
            <person name="Uemura T."/>
            <person name="Hattori Y."/>
        </authorList>
    </citation>
    <scope>NUCLEOTIDE SEQUENCE [LARGE SCALE GENOMIC DNA]</scope>
    <source>
        <strain evidence="8 9">SC-9</strain>
    </source>
</reference>
<dbReference type="CDD" id="cd17316">
    <property type="entry name" value="MFS_SV2_like"/>
    <property type="match status" value="1"/>
</dbReference>
<name>A0AAV5QW35_9ASCO</name>
<comment type="subcellular location">
    <subcellularLocation>
        <location evidence="1">Membrane</location>
        <topology evidence="1">Multi-pass membrane protein</topology>
    </subcellularLocation>
</comment>
<dbReference type="GO" id="GO:0005886">
    <property type="term" value="C:plasma membrane"/>
    <property type="evidence" value="ECO:0007669"/>
    <property type="project" value="TreeGrafter"/>
</dbReference>
<dbReference type="AlphaFoldDB" id="A0AAV5QW35"/>
<feature type="transmembrane region" description="Helical" evidence="6">
    <location>
        <begin position="179"/>
        <end position="200"/>
    </location>
</feature>
<evidence type="ECO:0000313" key="9">
    <source>
        <dbReference type="Proteomes" id="UP001360560"/>
    </source>
</evidence>
<dbReference type="SUPFAM" id="SSF103473">
    <property type="entry name" value="MFS general substrate transporter"/>
    <property type="match status" value="1"/>
</dbReference>
<feature type="compositionally biased region" description="Polar residues" evidence="5">
    <location>
        <begin position="503"/>
        <end position="515"/>
    </location>
</feature>
<gene>
    <name evidence="8" type="ORF">DASC09_056620</name>
</gene>
<dbReference type="InterPro" id="IPR005828">
    <property type="entry name" value="MFS_sugar_transport-like"/>
</dbReference>
<feature type="transmembrane region" description="Helical" evidence="6">
    <location>
        <begin position="393"/>
        <end position="415"/>
    </location>
</feature>
<evidence type="ECO:0000256" key="5">
    <source>
        <dbReference type="SAM" id="MobiDB-lite"/>
    </source>
</evidence>
<evidence type="ECO:0000259" key="7">
    <source>
        <dbReference type="PROSITE" id="PS50850"/>
    </source>
</evidence>
<feature type="domain" description="Major facilitator superfamily (MFS) profile" evidence="7">
    <location>
        <begin position="89"/>
        <end position="495"/>
    </location>
</feature>